<keyword evidence="3" id="KW-1185">Reference proteome</keyword>
<gene>
    <name evidence="2" type="ORF">B0T16DRAFT_395176</name>
</gene>
<accession>A0AA40CJ52</accession>
<feature type="compositionally biased region" description="Basic and acidic residues" evidence="1">
    <location>
        <begin position="164"/>
        <end position="174"/>
    </location>
</feature>
<dbReference type="EMBL" id="JAULSV010000007">
    <property type="protein sequence ID" value="KAK0639443.1"/>
    <property type="molecule type" value="Genomic_DNA"/>
</dbReference>
<dbReference type="Proteomes" id="UP001174936">
    <property type="component" value="Unassembled WGS sequence"/>
</dbReference>
<feature type="region of interest" description="Disordered" evidence="1">
    <location>
        <begin position="162"/>
        <end position="198"/>
    </location>
</feature>
<protein>
    <submittedName>
        <fullName evidence="2">Uncharacterized protein</fullName>
    </submittedName>
</protein>
<feature type="region of interest" description="Disordered" evidence="1">
    <location>
        <begin position="39"/>
        <end position="60"/>
    </location>
</feature>
<sequence length="198" mass="22336">MAQNGRTSRKHSTVLRNAGEAFRDAWYLDAAGAILLSDNVFGPASPNRSTEVPDTARPRSNDCQLGAFESVLLRSMSSSNTNGSLQTYHILRLCSDDPENDTTAKDLIDRTERHLNTTDGHQSDSESLVAEYYIERTSRRICNVLRRLELSDHEVLASTSGNEIFRRPSRGRDKASKKRKRQPESLLQPFNEQQARRS</sequence>
<evidence type="ECO:0000313" key="3">
    <source>
        <dbReference type="Proteomes" id="UP001174936"/>
    </source>
</evidence>
<evidence type="ECO:0000313" key="2">
    <source>
        <dbReference type="EMBL" id="KAK0639443.1"/>
    </source>
</evidence>
<reference evidence="2" key="1">
    <citation type="submission" date="2023-06" db="EMBL/GenBank/DDBJ databases">
        <title>Genome-scale phylogeny and comparative genomics of the fungal order Sordariales.</title>
        <authorList>
            <consortium name="Lawrence Berkeley National Laboratory"/>
            <person name="Hensen N."/>
            <person name="Bonometti L."/>
            <person name="Westerberg I."/>
            <person name="Brannstrom I.O."/>
            <person name="Guillou S."/>
            <person name="Cros-Aarteil S."/>
            <person name="Calhoun S."/>
            <person name="Haridas S."/>
            <person name="Kuo A."/>
            <person name="Mondo S."/>
            <person name="Pangilinan J."/>
            <person name="Riley R."/>
            <person name="Labutti K."/>
            <person name="Andreopoulos B."/>
            <person name="Lipzen A."/>
            <person name="Chen C."/>
            <person name="Yanf M."/>
            <person name="Daum C."/>
            <person name="Ng V."/>
            <person name="Clum A."/>
            <person name="Steindorff A."/>
            <person name="Ohm R."/>
            <person name="Martin F."/>
            <person name="Silar P."/>
            <person name="Natvig D."/>
            <person name="Lalanne C."/>
            <person name="Gautier V."/>
            <person name="Ament-Velasquez S.L."/>
            <person name="Kruys A."/>
            <person name="Hutchinson M.I."/>
            <person name="Powell A.J."/>
            <person name="Barry K."/>
            <person name="Miller A.N."/>
            <person name="Grigoriev I.V."/>
            <person name="Debuchy R."/>
            <person name="Gladieux P."/>
            <person name="Thoren M.H."/>
            <person name="Johannesson H."/>
        </authorList>
    </citation>
    <scope>NUCLEOTIDE SEQUENCE</scope>
    <source>
        <strain evidence="2">SMH2532-1</strain>
    </source>
</reference>
<feature type="compositionally biased region" description="Polar residues" evidence="1">
    <location>
        <begin position="188"/>
        <end position="198"/>
    </location>
</feature>
<comment type="caution">
    <text evidence="2">The sequence shown here is derived from an EMBL/GenBank/DDBJ whole genome shotgun (WGS) entry which is preliminary data.</text>
</comment>
<organism evidence="2 3">
    <name type="scientific">Cercophora newfieldiana</name>
    <dbReference type="NCBI Taxonomy" id="92897"/>
    <lineage>
        <taxon>Eukaryota</taxon>
        <taxon>Fungi</taxon>
        <taxon>Dikarya</taxon>
        <taxon>Ascomycota</taxon>
        <taxon>Pezizomycotina</taxon>
        <taxon>Sordariomycetes</taxon>
        <taxon>Sordariomycetidae</taxon>
        <taxon>Sordariales</taxon>
        <taxon>Lasiosphaeriaceae</taxon>
        <taxon>Cercophora</taxon>
    </lineage>
</organism>
<proteinExistence type="predicted"/>
<evidence type="ECO:0000256" key="1">
    <source>
        <dbReference type="SAM" id="MobiDB-lite"/>
    </source>
</evidence>
<name>A0AA40CJ52_9PEZI</name>
<dbReference type="AlphaFoldDB" id="A0AA40CJ52"/>